<keyword evidence="2" id="KW-0698">rRNA processing</keyword>
<evidence type="ECO:0000259" key="7">
    <source>
        <dbReference type="Pfam" id="PF00590"/>
    </source>
</evidence>
<dbReference type="InterPro" id="IPR014777">
    <property type="entry name" value="4pyrrole_Mease_sub1"/>
</dbReference>
<dbReference type="GO" id="GO:0006364">
    <property type="term" value="P:rRNA processing"/>
    <property type="evidence" value="ECO:0007669"/>
    <property type="project" value="UniProtKB-KW"/>
</dbReference>
<keyword evidence="9" id="KW-1185">Reference proteome</keyword>
<dbReference type="AlphaFoldDB" id="A0A383VHC1"/>
<dbReference type="NCBIfam" id="TIGR00096">
    <property type="entry name" value="16S rRNA (cytidine(1402)-2'-O)-methyltransferase"/>
    <property type="match status" value="1"/>
</dbReference>
<dbReference type="CDD" id="cd11648">
    <property type="entry name" value="RsmI"/>
    <property type="match status" value="1"/>
</dbReference>
<evidence type="ECO:0000313" key="9">
    <source>
        <dbReference type="Proteomes" id="UP000256970"/>
    </source>
</evidence>
<feature type="domain" description="Tetrapyrrole methylase" evidence="7">
    <location>
        <begin position="97"/>
        <end position="296"/>
    </location>
</feature>
<evidence type="ECO:0000256" key="1">
    <source>
        <dbReference type="ARBA" id="ARBA00022490"/>
    </source>
</evidence>
<dbReference type="InterPro" id="IPR000878">
    <property type="entry name" value="4pyrrol_Mease"/>
</dbReference>
<protein>
    <recommendedName>
        <fullName evidence="7">Tetrapyrrole methylase domain-containing protein</fullName>
    </recommendedName>
</protein>
<proteinExistence type="inferred from homology"/>
<dbReference type="Proteomes" id="UP000256970">
    <property type="component" value="Unassembled WGS sequence"/>
</dbReference>
<dbReference type="FunFam" id="3.40.1010.10:FF:000007">
    <property type="entry name" value="Ribosomal RNA small subunit methyltransferase I"/>
    <property type="match status" value="1"/>
</dbReference>
<dbReference type="InterPro" id="IPR008189">
    <property type="entry name" value="rRNA_ssu_MeTfrase_I"/>
</dbReference>
<dbReference type="InterPro" id="IPR035996">
    <property type="entry name" value="4pyrrol_Methylase_sf"/>
</dbReference>
<dbReference type="STRING" id="3088.A0A383VHC1"/>
<dbReference type="PANTHER" id="PTHR46111:SF1">
    <property type="entry name" value="RIBOSOMAL RNA SMALL SUBUNIT METHYLTRANSFERASE I"/>
    <property type="match status" value="1"/>
</dbReference>
<keyword evidence="3" id="KW-0489">Methyltransferase</keyword>
<feature type="region of interest" description="Disordered" evidence="6">
    <location>
        <begin position="43"/>
        <end position="89"/>
    </location>
</feature>
<accession>A0A383VHC1</accession>
<dbReference type="GO" id="GO:0008168">
    <property type="term" value="F:methyltransferase activity"/>
    <property type="evidence" value="ECO:0007669"/>
    <property type="project" value="UniProtKB-KW"/>
</dbReference>
<evidence type="ECO:0000256" key="6">
    <source>
        <dbReference type="SAM" id="MobiDB-lite"/>
    </source>
</evidence>
<keyword evidence="4" id="KW-0808">Transferase</keyword>
<dbReference type="InterPro" id="IPR018063">
    <property type="entry name" value="SAM_MeTrfase_RsmI_CS"/>
</dbReference>
<dbReference type="HAMAP" id="MF_01877">
    <property type="entry name" value="16SrRNA_methyltr_I"/>
    <property type="match status" value="1"/>
</dbReference>
<dbReference type="EMBL" id="FNXT01000408">
    <property type="protein sequence ID" value="SZX64330.1"/>
    <property type="molecule type" value="Genomic_DNA"/>
</dbReference>
<dbReference type="SUPFAM" id="SSF53790">
    <property type="entry name" value="Tetrapyrrole methylase"/>
    <property type="match status" value="1"/>
</dbReference>
<organism evidence="8 9">
    <name type="scientific">Tetradesmus obliquus</name>
    <name type="common">Green alga</name>
    <name type="synonym">Acutodesmus obliquus</name>
    <dbReference type="NCBI Taxonomy" id="3088"/>
    <lineage>
        <taxon>Eukaryota</taxon>
        <taxon>Viridiplantae</taxon>
        <taxon>Chlorophyta</taxon>
        <taxon>core chlorophytes</taxon>
        <taxon>Chlorophyceae</taxon>
        <taxon>CS clade</taxon>
        <taxon>Sphaeropleales</taxon>
        <taxon>Scenedesmaceae</taxon>
        <taxon>Tetradesmus</taxon>
    </lineage>
</organism>
<dbReference type="Gene3D" id="3.40.1010.10">
    <property type="entry name" value="Cobalt-precorrin-4 Transmethylase, Domain 1"/>
    <property type="match status" value="1"/>
</dbReference>
<evidence type="ECO:0000256" key="5">
    <source>
        <dbReference type="ARBA" id="ARBA00022691"/>
    </source>
</evidence>
<keyword evidence="1" id="KW-0963">Cytoplasm</keyword>
<evidence type="ECO:0000256" key="4">
    <source>
        <dbReference type="ARBA" id="ARBA00022679"/>
    </source>
</evidence>
<sequence length="433" mass="45736">MIRHGLQRFVCSHGASWPLSAALPHTPRRRTCHGRRHAVEETASFTTGAAQTHATPSHAATSTPSSTYSSTLQQQQQRQQPQQQQQQQQEPALEQALYVVGTPIGNLEDISFRALRILRGASLILAEDTRHTRKLLEHFSIRTPTMSCHQHNERQRQELVLRRLQAGESIALVSDAGMPAISDPGTQLVAAAVAAGCKVVPVPGPCAAITALAACGLPTDSFHFVGFLPPKSHGRCQALQQLASISATLVFYAPPHGLGPILADMVAVLGGSRRAVVARELTKLHEEFYRGPLADVLGEFGPSGRRNGVVKGEVVLLLEGCTADPNALLLAAAAVASSSDISTAGASASSAAASTAAAAAVPYAADTAAASTPADVDQALRQLLRQQLAAGVSVSASSKQLAKQFSLPRGRVYKLALALEQGRKAQQQQQQQQ</sequence>
<evidence type="ECO:0000256" key="2">
    <source>
        <dbReference type="ARBA" id="ARBA00022552"/>
    </source>
</evidence>
<dbReference type="InterPro" id="IPR014776">
    <property type="entry name" value="4pyrrole_Mease_sub2"/>
</dbReference>
<feature type="compositionally biased region" description="Low complexity" evidence="6">
    <location>
        <begin position="49"/>
        <end position="89"/>
    </location>
</feature>
<evidence type="ECO:0000313" key="8">
    <source>
        <dbReference type="EMBL" id="SZX64330.1"/>
    </source>
</evidence>
<reference evidence="8 9" key="1">
    <citation type="submission" date="2016-10" db="EMBL/GenBank/DDBJ databases">
        <authorList>
            <person name="Cai Z."/>
        </authorList>
    </citation>
    <scope>NUCLEOTIDE SEQUENCE [LARGE SCALE GENOMIC DNA]</scope>
</reference>
<gene>
    <name evidence="8" type="ORF">BQ4739_LOCUS4843</name>
</gene>
<dbReference type="Gene3D" id="3.30.950.10">
    <property type="entry name" value="Methyltransferase, Cobalt-precorrin-4 Transmethylase, Domain 2"/>
    <property type="match status" value="1"/>
</dbReference>
<keyword evidence="5" id="KW-0949">S-adenosyl-L-methionine</keyword>
<name>A0A383VHC1_TETOB</name>
<dbReference type="PROSITE" id="PS01296">
    <property type="entry name" value="RSMI"/>
    <property type="match status" value="1"/>
</dbReference>
<dbReference type="GO" id="GO:0032259">
    <property type="term" value="P:methylation"/>
    <property type="evidence" value="ECO:0007669"/>
    <property type="project" value="UniProtKB-KW"/>
</dbReference>
<dbReference type="Pfam" id="PF00590">
    <property type="entry name" value="TP_methylase"/>
    <property type="match status" value="1"/>
</dbReference>
<evidence type="ECO:0000256" key="3">
    <source>
        <dbReference type="ARBA" id="ARBA00022603"/>
    </source>
</evidence>
<dbReference type="PANTHER" id="PTHR46111">
    <property type="entry name" value="RIBOSOMAL RNA SMALL SUBUNIT METHYLTRANSFERASE I"/>
    <property type="match status" value="1"/>
</dbReference>